<keyword evidence="2" id="KW-1185">Reference proteome</keyword>
<organism evidence="1 2">
    <name type="scientific">Leucogyrophana mollusca</name>
    <dbReference type="NCBI Taxonomy" id="85980"/>
    <lineage>
        <taxon>Eukaryota</taxon>
        <taxon>Fungi</taxon>
        <taxon>Dikarya</taxon>
        <taxon>Basidiomycota</taxon>
        <taxon>Agaricomycotina</taxon>
        <taxon>Agaricomycetes</taxon>
        <taxon>Agaricomycetidae</taxon>
        <taxon>Boletales</taxon>
        <taxon>Boletales incertae sedis</taxon>
        <taxon>Leucogyrophana</taxon>
    </lineage>
</organism>
<protein>
    <submittedName>
        <fullName evidence="1">Calcium ATPase</fullName>
    </submittedName>
</protein>
<dbReference type="Proteomes" id="UP000790709">
    <property type="component" value="Unassembled WGS sequence"/>
</dbReference>
<gene>
    <name evidence="1" type="ORF">BV22DRAFT_1112719</name>
</gene>
<comment type="caution">
    <text evidence="1">The sequence shown here is derived from an EMBL/GenBank/DDBJ whole genome shotgun (WGS) entry which is preliminary data.</text>
</comment>
<evidence type="ECO:0000313" key="1">
    <source>
        <dbReference type="EMBL" id="KAH7924560.1"/>
    </source>
</evidence>
<reference evidence="1" key="1">
    <citation type="journal article" date="2021" name="New Phytol.">
        <title>Evolutionary innovations through gain and loss of genes in the ectomycorrhizal Boletales.</title>
        <authorList>
            <person name="Wu G."/>
            <person name="Miyauchi S."/>
            <person name="Morin E."/>
            <person name="Kuo A."/>
            <person name="Drula E."/>
            <person name="Varga T."/>
            <person name="Kohler A."/>
            <person name="Feng B."/>
            <person name="Cao Y."/>
            <person name="Lipzen A."/>
            <person name="Daum C."/>
            <person name="Hundley H."/>
            <person name="Pangilinan J."/>
            <person name="Johnson J."/>
            <person name="Barry K."/>
            <person name="LaButti K."/>
            <person name="Ng V."/>
            <person name="Ahrendt S."/>
            <person name="Min B."/>
            <person name="Choi I.G."/>
            <person name="Park H."/>
            <person name="Plett J.M."/>
            <person name="Magnuson J."/>
            <person name="Spatafora J.W."/>
            <person name="Nagy L.G."/>
            <person name="Henrissat B."/>
            <person name="Grigoriev I.V."/>
            <person name="Yang Z.L."/>
            <person name="Xu J."/>
            <person name="Martin F.M."/>
        </authorList>
    </citation>
    <scope>NUCLEOTIDE SEQUENCE</scope>
    <source>
        <strain evidence="1">KUC20120723A-06</strain>
    </source>
</reference>
<name>A0ACB8BGQ9_9AGAM</name>
<proteinExistence type="predicted"/>
<dbReference type="EMBL" id="MU266421">
    <property type="protein sequence ID" value="KAH7924560.1"/>
    <property type="molecule type" value="Genomic_DNA"/>
</dbReference>
<accession>A0ACB8BGQ9</accession>
<sequence>MDTPWTKTPQSILEHYGVDPARGLTANQAAKHAELYGKNELPEEPPTPLWELILEQFKDQLVLILLASAVISFVLALFDDSEGTTLFGAFVEPAVILLILVANATVGVIQETNAEKAIDALKEYSPDEAKVLRSSQLARIHASELVPGDIVSVAVGDKIPADCRILSISSSSFRVDQAILTGESVSVNKSVDIVADPKAVKQDMTNMLFSGTTVVNGSARAVVAFTGTSTAIGHIHHSISQQISEKTPLKRKLDDFGDMLAKVITVICILVWLVNFRHFWDPAHHGALKGAVYYFKIAVALAVAAIPEGLAAVITACLALGTKKMAQKNAIVRNLPSVETLGCTNVICSDKTGTLTTNQMSVSKFLIIDSQSGSPKEFDVEGTTYSPHGLVRSADGKDAAAELSSDPIRRLAEISAICNDAKIVYHTDKDIYNNVGEPTEAALKVLVEKLGCSDGEVTKSLASLSPAVRASAVNEYYERSIPRLLTMEFSRDRKMMSVLVRLNGVGALFVKGAPESVLDRCAFVRVHGKVIPMTTELRNTLLTRTVSYGSQGLRTLALAYVDVQDLDTKHYQSQNTQDYSRFEQNLVFVSLVGMLDPPRPEVRLAVANCKAAGIRVVCITGDNKGTAETICRKIGIFGEHEDLTGKSYTGRELDELSQEEKIKAVQRASLFSRTEPGHKSQLVDLLQGLGLVVAMTGDGVNDAPALKKADIGVAMGSGTDVAKLAADMVLADSNFATIEQAVEEGRLIYNNTKQFIRYLISSNIGEVVSIFLTVLLGMPEALIPVQLLWVNLVTDSLPATALGFNPPDHSIMRVPPRNSREPLVGKWLFFRYMVVGIYVGCATVFGYAWWFIFYSEGPQITFHQLTHFHQCSALFPEIGCEMFTNVMSHRATTMSLSILVTVEMFNAMNSLSENESLFRLPVWKNPFLVAAITLSMALHFAILYIPVFTTLFQITPLNWVEWKAVLYLSAPVLVIDELLKFISATFVDPPSKVKLD</sequence>
<evidence type="ECO:0000313" key="2">
    <source>
        <dbReference type="Proteomes" id="UP000790709"/>
    </source>
</evidence>